<protein>
    <submittedName>
        <fullName evidence="1">Uncharacterized protein</fullName>
    </submittedName>
</protein>
<name>A0A9Q0H488_9MAGN</name>
<keyword evidence="2" id="KW-1185">Reference proteome</keyword>
<proteinExistence type="predicted"/>
<evidence type="ECO:0000313" key="2">
    <source>
        <dbReference type="Proteomes" id="UP001141806"/>
    </source>
</evidence>
<gene>
    <name evidence="1" type="ORF">NE237_025094</name>
</gene>
<sequence length="199" mass="22615">MLVALALGNGTLVVMFPCEAALGGANAGFNIQMAPRKRSRVPIAPVFDNIWFRSLEAQESYPWVEKRLIEEGRRVVFEGFKLFNIQARTPTPPRRLEAQTVVDVDKEDDSEDEDVPVEILRDNGHLPTCSTWDPTTLDDVMTEIHGIRADQREQAHMVRNQIRRMLFAQSSFSTCLDSIHVVLMRPNLLSLEGMVRLRL</sequence>
<organism evidence="1 2">
    <name type="scientific">Protea cynaroides</name>
    <dbReference type="NCBI Taxonomy" id="273540"/>
    <lineage>
        <taxon>Eukaryota</taxon>
        <taxon>Viridiplantae</taxon>
        <taxon>Streptophyta</taxon>
        <taxon>Embryophyta</taxon>
        <taxon>Tracheophyta</taxon>
        <taxon>Spermatophyta</taxon>
        <taxon>Magnoliopsida</taxon>
        <taxon>Proteales</taxon>
        <taxon>Proteaceae</taxon>
        <taxon>Protea</taxon>
    </lineage>
</organism>
<dbReference type="AlphaFoldDB" id="A0A9Q0H488"/>
<dbReference type="Proteomes" id="UP001141806">
    <property type="component" value="Unassembled WGS sequence"/>
</dbReference>
<reference evidence="1" key="1">
    <citation type="journal article" date="2023" name="Plant J.">
        <title>The genome of the king protea, Protea cynaroides.</title>
        <authorList>
            <person name="Chang J."/>
            <person name="Duong T.A."/>
            <person name="Schoeman C."/>
            <person name="Ma X."/>
            <person name="Roodt D."/>
            <person name="Barker N."/>
            <person name="Li Z."/>
            <person name="Van de Peer Y."/>
            <person name="Mizrachi E."/>
        </authorList>
    </citation>
    <scope>NUCLEOTIDE SEQUENCE</scope>
    <source>
        <tissue evidence="1">Young leaves</tissue>
    </source>
</reference>
<comment type="caution">
    <text evidence="1">The sequence shown here is derived from an EMBL/GenBank/DDBJ whole genome shotgun (WGS) entry which is preliminary data.</text>
</comment>
<accession>A0A9Q0H488</accession>
<dbReference type="EMBL" id="JAMYWD010000010">
    <property type="protein sequence ID" value="KAJ4957983.1"/>
    <property type="molecule type" value="Genomic_DNA"/>
</dbReference>
<evidence type="ECO:0000313" key="1">
    <source>
        <dbReference type="EMBL" id="KAJ4957983.1"/>
    </source>
</evidence>